<keyword evidence="2" id="KW-0472">Membrane</keyword>
<dbReference type="Proteomes" id="UP000002035">
    <property type="component" value="Unassembled WGS sequence"/>
</dbReference>
<accession>C5G1A9</accession>
<dbReference type="RefSeq" id="XP_002842591.1">
    <property type="nucleotide sequence ID" value="XM_002842545.1"/>
</dbReference>
<organism evidence="3 4">
    <name type="scientific">Arthroderma otae (strain ATCC MYA-4605 / CBS 113480)</name>
    <name type="common">Microsporum canis</name>
    <dbReference type="NCBI Taxonomy" id="554155"/>
    <lineage>
        <taxon>Eukaryota</taxon>
        <taxon>Fungi</taxon>
        <taxon>Dikarya</taxon>
        <taxon>Ascomycota</taxon>
        <taxon>Pezizomycotina</taxon>
        <taxon>Eurotiomycetes</taxon>
        <taxon>Eurotiomycetidae</taxon>
        <taxon>Onygenales</taxon>
        <taxon>Arthrodermataceae</taxon>
        <taxon>Microsporum</taxon>
    </lineage>
</organism>
<dbReference type="GeneID" id="9223888"/>
<gene>
    <name evidence="3" type="ORF">MCYG_08731</name>
</gene>
<feature type="region of interest" description="Disordered" evidence="1">
    <location>
        <begin position="83"/>
        <end position="105"/>
    </location>
</feature>
<reference evidence="4" key="1">
    <citation type="journal article" date="2012" name="MBio">
        <title>Comparative genome analysis of Trichophyton rubrum and related dermatophytes reveals candidate genes involved in infection.</title>
        <authorList>
            <person name="Martinez D.A."/>
            <person name="Oliver B.G."/>
            <person name="Graeser Y."/>
            <person name="Goldberg J.M."/>
            <person name="Li W."/>
            <person name="Martinez-Rossi N.M."/>
            <person name="Monod M."/>
            <person name="Shelest E."/>
            <person name="Barton R.C."/>
            <person name="Birch E."/>
            <person name="Brakhage A.A."/>
            <person name="Chen Z."/>
            <person name="Gurr S.J."/>
            <person name="Heiman D."/>
            <person name="Heitman J."/>
            <person name="Kosti I."/>
            <person name="Rossi A."/>
            <person name="Saif S."/>
            <person name="Samalova M."/>
            <person name="Saunders C.W."/>
            <person name="Shea T."/>
            <person name="Summerbell R.C."/>
            <person name="Xu J."/>
            <person name="Young S."/>
            <person name="Zeng Q."/>
            <person name="Birren B.W."/>
            <person name="Cuomo C.A."/>
            <person name="White T.C."/>
        </authorList>
    </citation>
    <scope>NUCLEOTIDE SEQUENCE [LARGE SCALE GENOMIC DNA]</scope>
    <source>
        <strain evidence="4">ATCC MYA-4605 / CBS 113480</strain>
    </source>
</reference>
<sequence length="123" mass="14384">MKLRKRHQLEAIDKFHSTMSISLGYFLSVWGFVFRYQNLSIRKRTLSRDTSLSSSQRGKTSEKDEDDVDKTYNIQETESIYIERETDRSSERRMSDGAGREHAALGMETILIRSTLDERRDEG</sequence>
<keyword evidence="2" id="KW-1133">Transmembrane helix</keyword>
<dbReference type="VEuPathDB" id="FungiDB:MCYG_08731"/>
<name>C5G1A9_ARTOC</name>
<keyword evidence="2" id="KW-0812">Transmembrane</keyword>
<evidence type="ECO:0000313" key="3">
    <source>
        <dbReference type="EMBL" id="EEQ28572.1"/>
    </source>
</evidence>
<feature type="region of interest" description="Disordered" evidence="1">
    <location>
        <begin position="45"/>
        <end position="70"/>
    </location>
</feature>
<dbReference type="HOGENOM" id="CLU_2014733_0_0_1"/>
<dbReference type="EMBL" id="DS995710">
    <property type="protein sequence ID" value="EEQ28572.1"/>
    <property type="molecule type" value="Genomic_DNA"/>
</dbReference>
<keyword evidence="4" id="KW-1185">Reference proteome</keyword>
<proteinExistence type="predicted"/>
<protein>
    <submittedName>
        <fullName evidence="3">Uncharacterized protein</fullName>
    </submittedName>
</protein>
<evidence type="ECO:0000256" key="2">
    <source>
        <dbReference type="SAM" id="Phobius"/>
    </source>
</evidence>
<evidence type="ECO:0000313" key="4">
    <source>
        <dbReference type="Proteomes" id="UP000002035"/>
    </source>
</evidence>
<feature type="compositionally biased region" description="Basic and acidic residues" evidence="1">
    <location>
        <begin position="83"/>
        <end position="103"/>
    </location>
</feature>
<evidence type="ECO:0000256" key="1">
    <source>
        <dbReference type="SAM" id="MobiDB-lite"/>
    </source>
</evidence>
<dbReference type="AlphaFoldDB" id="C5G1A9"/>
<feature type="transmembrane region" description="Helical" evidence="2">
    <location>
        <begin position="15"/>
        <end position="34"/>
    </location>
</feature>